<evidence type="ECO:0000313" key="2">
    <source>
        <dbReference type="Proteomes" id="UP001371456"/>
    </source>
</evidence>
<keyword evidence="2" id="KW-1185">Reference proteome</keyword>
<reference evidence="1 2" key="1">
    <citation type="submission" date="2024-02" db="EMBL/GenBank/DDBJ databases">
        <title>de novo genome assembly of Solanum bulbocastanum strain 11H21.</title>
        <authorList>
            <person name="Hosaka A.J."/>
        </authorList>
    </citation>
    <scope>NUCLEOTIDE SEQUENCE [LARGE SCALE GENOMIC DNA]</scope>
    <source>
        <tissue evidence="1">Young leaves</tissue>
    </source>
</reference>
<evidence type="ECO:0000313" key="1">
    <source>
        <dbReference type="EMBL" id="KAK6796530.1"/>
    </source>
</evidence>
<dbReference type="Proteomes" id="UP001371456">
    <property type="component" value="Unassembled WGS sequence"/>
</dbReference>
<gene>
    <name evidence="1" type="ORF">RDI58_004231</name>
</gene>
<comment type="caution">
    <text evidence="1">The sequence shown here is derived from an EMBL/GenBank/DDBJ whole genome shotgun (WGS) entry which is preliminary data.</text>
</comment>
<dbReference type="EMBL" id="JBANQN010000002">
    <property type="protein sequence ID" value="KAK6796530.1"/>
    <property type="molecule type" value="Genomic_DNA"/>
</dbReference>
<accession>A0AAN8TYH4</accession>
<sequence>MDLQFWQPAFPVK</sequence>
<protein>
    <submittedName>
        <fullName evidence="1">Uncharacterized protein</fullName>
    </submittedName>
</protein>
<organism evidence="1 2">
    <name type="scientific">Solanum bulbocastanum</name>
    <name type="common">Wild potato</name>
    <dbReference type="NCBI Taxonomy" id="147425"/>
    <lineage>
        <taxon>Eukaryota</taxon>
        <taxon>Viridiplantae</taxon>
        <taxon>Streptophyta</taxon>
        <taxon>Embryophyta</taxon>
        <taxon>Tracheophyta</taxon>
        <taxon>Spermatophyta</taxon>
        <taxon>Magnoliopsida</taxon>
        <taxon>eudicotyledons</taxon>
        <taxon>Gunneridae</taxon>
        <taxon>Pentapetalae</taxon>
        <taxon>asterids</taxon>
        <taxon>lamiids</taxon>
        <taxon>Solanales</taxon>
        <taxon>Solanaceae</taxon>
        <taxon>Solanoideae</taxon>
        <taxon>Solaneae</taxon>
        <taxon>Solanum</taxon>
    </lineage>
</organism>
<proteinExistence type="predicted"/>
<name>A0AAN8TYH4_SOLBU</name>